<reference evidence="3" key="1">
    <citation type="journal article" date="2023" name="Mol. Phylogenet. Evol.">
        <title>Genome-scale phylogeny and comparative genomics of the fungal order Sordariales.</title>
        <authorList>
            <person name="Hensen N."/>
            <person name="Bonometti L."/>
            <person name="Westerberg I."/>
            <person name="Brannstrom I.O."/>
            <person name="Guillou S."/>
            <person name="Cros-Aarteil S."/>
            <person name="Calhoun S."/>
            <person name="Haridas S."/>
            <person name="Kuo A."/>
            <person name="Mondo S."/>
            <person name="Pangilinan J."/>
            <person name="Riley R."/>
            <person name="LaButti K."/>
            <person name="Andreopoulos B."/>
            <person name="Lipzen A."/>
            <person name="Chen C."/>
            <person name="Yan M."/>
            <person name="Daum C."/>
            <person name="Ng V."/>
            <person name="Clum A."/>
            <person name="Steindorff A."/>
            <person name="Ohm R.A."/>
            <person name="Martin F."/>
            <person name="Silar P."/>
            <person name="Natvig D.O."/>
            <person name="Lalanne C."/>
            <person name="Gautier V."/>
            <person name="Ament-Velasquez S.L."/>
            <person name="Kruys A."/>
            <person name="Hutchinson M.I."/>
            <person name="Powell A.J."/>
            <person name="Barry K."/>
            <person name="Miller A.N."/>
            <person name="Grigoriev I.V."/>
            <person name="Debuchy R."/>
            <person name="Gladieux P."/>
            <person name="Hiltunen Thoren M."/>
            <person name="Johannesson H."/>
        </authorList>
    </citation>
    <scope>NUCLEOTIDE SEQUENCE</scope>
    <source>
        <strain evidence="3">PSN309</strain>
    </source>
</reference>
<evidence type="ECO:0000256" key="2">
    <source>
        <dbReference type="SAM" id="Phobius"/>
    </source>
</evidence>
<feature type="transmembrane region" description="Helical" evidence="2">
    <location>
        <begin position="131"/>
        <end position="151"/>
    </location>
</feature>
<feature type="region of interest" description="Disordered" evidence="1">
    <location>
        <begin position="1"/>
        <end position="46"/>
    </location>
</feature>
<evidence type="ECO:0000313" key="4">
    <source>
        <dbReference type="Proteomes" id="UP001302126"/>
    </source>
</evidence>
<evidence type="ECO:0000313" key="3">
    <source>
        <dbReference type="EMBL" id="KAK4186002.1"/>
    </source>
</evidence>
<dbReference type="Pfam" id="PF11374">
    <property type="entry name" value="DUF3176"/>
    <property type="match status" value="1"/>
</dbReference>
<comment type="caution">
    <text evidence="3">The sequence shown here is derived from an EMBL/GenBank/DDBJ whole genome shotgun (WGS) entry which is preliminary data.</text>
</comment>
<dbReference type="AlphaFoldDB" id="A0AAN6WT77"/>
<name>A0AAN6WT77_9PEZI</name>
<dbReference type="PANTHER" id="PTHR35394">
    <property type="entry name" value="DUF3176 DOMAIN-CONTAINING PROTEIN"/>
    <property type="match status" value="1"/>
</dbReference>
<dbReference type="InterPro" id="IPR021514">
    <property type="entry name" value="DUF3176"/>
</dbReference>
<protein>
    <submittedName>
        <fullName evidence="3">Uncharacterized protein</fullName>
    </submittedName>
</protein>
<keyword evidence="4" id="KW-1185">Reference proteome</keyword>
<gene>
    <name evidence="3" type="ORF">QBC35DRAFT_465080</name>
</gene>
<feature type="transmembrane region" description="Helical" evidence="2">
    <location>
        <begin position="95"/>
        <end position="119"/>
    </location>
</feature>
<reference evidence="3" key="2">
    <citation type="submission" date="2023-05" db="EMBL/GenBank/DDBJ databases">
        <authorList>
            <consortium name="Lawrence Berkeley National Laboratory"/>
            <person name="Steindorff A."/>
            <person name="Hensen N."/>
            <person name="Bonometti L."/>
            <person name="Westerberg I."/>
            <person name="Brannstrom I.O."/>
            <person name="Guillou S."/>
            <person name="Cros-Aarteil S."/>
            <person name="Calhoun S."/>
            <person name="Haridas S."/>
            <person name="Kuo A."/>
            <person name="Mondo S."/>
            <person name="Pangilinan J."/>
            <person name="Riley R."/>
            <person name="Labutti K."/>
            <person name="Andreopoulos B."/>
            <person name="Lipzen A."/>
            <person name="Chen C."/>
            <person name="Yanf M."/>
            <person name="Daum C."/>
            <person name="Ng V."/>
            <person name="Clum A."/>
            <person name="Ohm R."/>
            <person name="Martin F."/>
            <person name="Silar P."/>
            <person name="Natvig D."/>
            <person name="Lalanne C."/>
            <person name="Gautier V."/>
            <person name="Ament-Velasquez S.L."/>
            <person name="Kruys A."/>
            <person name="Hutchinson M.I."/>
            <person name="Powell A.J."/>
            <person name="Barry K."/>
            <person name="Miller A.N."/>
            <person name="Grigoriev I.V."/>
            <person name="Debuchy R."/>
            <person name="Gladieux P."/>
            <person name="Thoren M.H."/>
            <person name="Johannesson H."/>
        </authorList>
    </citation>
    <scope>NUCLEOTIDE SEQUENCE</scope>
    <source>
        <strain evidence="3">PSN309</strain>
    </source>
</reference>
<keyword evidence="2" id="KW-0472">Membrane</keyword>
<dbReference type="PANTHER" id="PTHR35394:SF5">
    <property type="entry name" value="DUF3176 DOMAIN-CONTAINING PROTEIN"/>
    <property type="match status" value="1"/>
</dbReference>
<dbReference type="Proteomes" id="UP001302126">
    <property type="component" value="Unassembled WGS sequence"/>
</dbReference>
<dbReference type="EMBL" id="MU864434">
    <property type="protein sequence ID" value="KAK4186002.1"/>
    <property type="molecule type" value="Genomic_DNA"/>
</dbReference>
<keyword evidence="2" id="KW-0812">Transmembrane</keyword>
<feature type="compositionally biased region" description="Low complexity" evidence="1">
    <location>
        <begin position="17"/>
        <end position="29"/>
    </location>
</feature>
<organism evidence="3 4">
    <name type="scientific">Podospora australis</name>
    <dbReference type="NCBI Taxonomy" id="1536484"/>
    <lineage>
        <taxon>Eukaryota</taxon>
        <taxon>Fungi</taxon>
        <taxon>Dikarya</taxon>
        <taxon>Ascomycota</taxon>
        <taxon>Pezizomycotina</taxon>
        <taxon>Sordariomycetes</taxon>
        <taxon>Sordariomycetidae</taxon>
        <taxon>Sordariales</taxon>
        <taxon>Podosporaceae</taxon>
        <taxon>Podospora</taxon>
    </lineage>
</organism>
<keyword evidence="2" id="KW-1133">Transmembrane helix</keyword>
<sequence length="275" mass="30476">MAAELEAPIPTYPSSPPSSADSVPASPVSIEEADIQDADPSTDQPGYGQLLSPSSTLYVVPGAHHGGRSSVESSTGLKQSTIHTTAKRVPVWRQWLMELLLCLCSVSSFVVILVVLATYDDRELPSLPLHITLNTFLAFFTTFAKATLIMIPISEAMSQWKWNLFVSKNQGELGRPVSDLQVLNAASRGTCGSLKLLVSFRLGSFRERCSSPLHTQYFHVAYHPTDDCLPIQNGCRCNRRSKCPTYQIPSIRKWQVFLDGSIFRPKPWDIRQPVQ</sequence>
<evidence type="ECO:0000256" key="1">
    <source>
        <dbReference type="SAM" id="MobiDB-lite"/>
    </source>
</evidence>
<accession>A0AAN6WT77</accession>
<proteinExistence type="predicted"/>